<protein>
    <submittedName>
        <fullName evidence="4">Putative lipase/esterase</fullName>
    </submittedName>
</protein>
<dbReference type="SUPFAM" id="SSF53474">
    <property type="entry name" value="alpha/beta-Hydrolases"/>
    <property type="match status" value="1"/>
</dbReference>
<dbReference type="GO" id="GO:0016787">
    <property type="term" value="F:hydrolase activity"/>
    <property type="evidence" value="ECO:0007669"/>
    <property type="project" value="UniProtKB-KW"/>
</dbReference>
<comment type="caution">
    <text evidence="4">The sequence shown here is derived from an EMBL/GenBank/DDBJ whole genome shotgun (WGS) entry which is preliminary data.</text>
</comment>
<keyword evidence="2" id="KW-0378">Hydrolase</keyword>
<organism evidence="4 5">
    <name type="scientific">Dictyobacter alpinus</name>
    <dbReference type="NCBI Taxonomy" id="2014873"/>
    <lineage>
        <taxon>Bacteria</taxon>
        <taxon>Bacillati</taxon>
        <taxon>Chloroflexota</taxon>
        <taxon>Ktedonobacteria</taxon>
        <taxon>Ktedonobacterales</taxon>
        <taxon>Dictyobacteraceae</taxon>
        <taxon>Dictyobacter</taxon>
    </lineage>
</organism>
<dbReference type="InterPro" id="IPR050300">
    <property type="entry name" value="GDXG_lipolytic_enzyme"/>
</dbReference>
<evidence type="ECO:0000259" key="3">
    <source>
        <dbReference type="Pfam" id="PF07859"/>
    </source>
</evidence>
<dbReference type="InterPro" id="IPR013094">
    <property type="entry name" value="AB_hydrolase_3"/>
</dbReference>
<dbReference type="PANTHER" id="PTHR48081">
    <property type="entry name" value="AB HYDROLASE SUPERFAMILY PROTEIN C4A8.06C"/>
    <property type="match status" value="1"/>
</dbReference>
<dbReference type="Pfam" id="PF07859">
    <property type="entry name" value="Abhydrolase_3"/>
    <property type="match status" value="1"/>
</dbReference>
<proteinExistence type="inferred from homology"/>
<dbReference type="InterPro" id="IPR029058">
    <property type="entry name" value="AB_hydrolase_fold"/>
</dbReference>
<dbReference type="EMBL" id="BIFT01000001">
    <property type="protein sequence ID" value="GCE28973.1"/>
    <property type="molecule type" value="Genomic_DNA"/>
</dbReference>
<reference evidence="5" key="1">
    <citation type="submission" date="2018-12" db="EMBL/GenBank/DDBJ databases">
        <title>Tengunoibacter tsumagoiensis gen. nov., sp. nov., Dictyobacter kobayashii sp. nov., D. alpinus sp. nov., and D. joshuensis sp. nov. and description of Dictyobacteraceae fam. nov. within the order Ktedonobacterales isolated from Tengu-no-mugimeshi.</title>
        <authorList>
            <person name="Wang C.M."/>
            <person name="Zheng Y."/>
            <person name="Sakai Y."/>
            <person name="Toyoda A."/>
            <person name="Minakuchi Y."/>
            <person name="Abe K."/>
            <person name="Yokota A."/>
            <person name="Yabe S."/>
        </authorList>
    </citation>
    <scope>NUCLEOTIDE SEQUENCE [LARGE SCALE GENOMIC DNA]</scope>
    <source>
        <strain evidence="5">Uno16</strain>
    </source>
</reference>
<evidence type="ECO:0000256" key="2">
    <source>
        <dbReference type="ARBA" id="ARBA00022801"/>
    </source>
</evidence>
<dbReference type="Proteomes" id="UP000287171">
    <property type="component" value="Unassembled WGS sequence"/>
</dbReference>
<dbReference type="AlphaFoldDB" id="A0A402BC63"/>
<feature type="domain" description="Alpha/beta hydrolase fold-3" evidence="3">
    <location>
        <begin position="80"/>
        <end position="287"/>
    </location>
</feature>
<dbReference type="RefSeq" id="WP_126629133.1">
    <property type="nucleotide sequence ID" value="NZ_BIFT01000001.1"/>
</dbReference>
<keyword evidence="5" id="KW-1185">Reference proteome</keyword>
<evidence type="ECO:0000313" key="5">
    <source>
        <dbReference type="Proteomes" id="UP000287171"/>
    </source>
</evidence>
<evidence type="ECO:0000313" key="4">
    <source>
        <dbReference type="EMBL" id="GCE28973.1"/>
    </source>
</evidence>
<accession>A0A402BC63</accession>
<sequence>MTLDPQVATYLRDMAIIDAAEPAPDLPLAQQRLQSQQRDIEQAGEPEAVAKITDHTIVGPASAIPLRIYTPEGSGPFPVLLYFHPGGWVFGSIEASDPVCRAIARHTPCIVVSVGYRLAPEHKFPAAPEDCYAATQWVADHAHEFNGDPQRIAVGGDSAGGNLAAVVTLMARDQHGPELCFQVIIYGETDYYEPGTPSYTTYAAGYGLTKAEMSWLWDQYIDRKEHATHPYASPLRATDLSKLPPVLIITAEYDTVRDEAELYAQRLQEAGVPVQLTRYQGMIHSFFRMFTIFDRSKVALKEITSALAAAFAT</sequence>
<dbReference type="Gene3D" id="3.40.50.1820">
    <property type="entry name" value="alpha/beta hydrolase"/>
    <property type="match status" value="1"/>
</dbReference>
<dbReference type="FunFam" id="3.40.50.1820:FF:000089">
    <property type="entry name" value="Alpha/beta hydrolase"/>
    <property type="match status" value="1"/>
</dbReference>
<name>A0A402BC63_9CHLR</name>
<dbReference type="OrthoDB" id="9815425at2"/>
<comment type="similarity">
    <text evidence="1">Belongs to the 'GDXG' lipolytic enzyme family.</text>
</comment>
<dbReference type="PANTHER" id="PTHR48081:SF8">
    <property type="entry name" value="ALPHA_BETA HYDROLASE FOLD-3 DOMAIN-CONTAINING PROTEIN-RELATED"/>
    <property type="match status" value="1"/>
</dbReference>
<gene>
    <name evidence="4" type="ORF">KDA_44570</name>
</gene>
<evidence type="ECO:0000256" key="1">
    <source>
        <dbReference type="ARBA" id="ARBA00010515"/>
    </source>
</evidence>